<comment type="caution">
    <text evidence="1">The sequence shown here is derived from an EMBL/GenBank/DDBJ whole genome shotgun (WGS) entry which is preliminary data.</text>
</comment>
<gene>
    <name evidence="1" type="ORF">BCR36DRAFT_322273</name>
</gene>
<keyword evidence="2" id="KW-1185">Reference proteome</keyword>
<dbReference type="OrthoDB" id="2149497at2759"/>
<protein>
    <submittedName>
        <fullName evidence="1">Uncharacterized protein</fullName>
    </submittedName>
</protein>
<feature type="non-terminal residue" evidence="1">
    <location>
        <position position="334"/>
    </location>
</feature>
<dbReference type="Proteomes" id="UP000193719">
    <property type="component" value="Unassembled WGS sequence"/>
</dbReference>
<reference evidence="1 2" key="2">
    <citation type="submission" date="2016-08" db="EMBL/GenBank/DDBJ databases">
        <title>Pervasive Adenine N6-methylation of Active Genes in Fungi.</title>
        <authorList>
            <consortium name="DOE Joint Genome Institute"/>
            <person name="Mondo S.J."/>
            <person name="Dannebaum R.O."/>
            <person name="Kuo R.C."/>
            <person name="Labutti K."/>
            <person name="Haridas S."/>
            <person name="Kuo A."/>
            <person name="Salamov A."/>
            <person name="Ahrendt S.R."/>
            <person name="Lipzen A."/>
            <person name="Sullivan W."/>
            <person name="Andreopoulos W.B."/>
            <person name="Clum A."/>
            <person name="Lindquist E."/>
            <person name="Daum C."/>
            <person name="Ramamoorthy G.K."/>
            <person name="Gryganskyi A."/>
            <person name="Culley D."/>
            <person name="Magnuson J.K."/>
            <person name="James T.Y."/>
            <person name="O'Malley M.A."/>
            <person name="Stajich J.E."/>
            <person name="Spatafora J.W."/>
            <person name="Visel A."/>
            <person name="Grigoriev I.V."/>
        </authorList>
    </citation>
    <scope>NUCLEOTIDE SEQUENCE [LARGE SCALE GENOMIC DNA]</scope>
    <source>
        <strain evidence="2">finn</strain>
    </source>
</reference>
<name>A0A1Y1VG73_9FUNG</name>
<sequence length="334" mass="40265">MSNRYFNEIELKSKISQSHLNTVCLWSEKEFIKVLKYNKNNKEFQRILLSNIYLSKENYYHLLCNYNFELEKNVYKISNVYSICDIFNITINKLLPQINSNDYKYLKFLYLFNSIAIAKRAAAKLILKNFIKNNDLDYITNFLDKENIDMEIIINIVIINDERIENFQMYLNQRYIIEPWKRNESKYTNILLSLSPWLITELIKKYKTLFTLLFSNLLKELFIIFIKLTNFKEGRLRTVDLLPIHNTNIYIENLDRKNKLKLEQILCLIYQFQQIKEYQSIVDFHLKDFIDTLYQYENIPQSNQSNNSTYNLSNIPKVDIKKIQLISKLKSIFF</sequence>
<accession>A0A1Y1VG73</accession>
<evidence type="ECO:0000313" key="1">
    <source>
        <dbReference type="EMBL" id="ORX54839.1"/>
    </source>
</evidence>
<evidence type="ECO:0000313" key="2">
    <source>
        <dbReference type="Proteomes" id="UP000193719"/>
    </source>
</evidence>
<reference evidence="1 2" key="1">
    <citation type="submission" date="2016-08" db="EMBL/GenBank/DDBJ databases">
        <title>Genomes of anaerobic fungi encode conserved fungal cellulosomes for biomass hydrolysis.</title>
        <authorList>
            <consortium name="DOE Joint Genome Institute"/>
            <person name="Haitjema C.H."/>
            <person name="Gilmore S.P."/>
            <person name="Henske J.K."/>
            <person name="Solomon K.V."/>
            <person name="De Groot R."/>
            <person name="Kuo A."/>
            <person name="Mondo S.J."/>
            <person name="Salamov A.A."/>
            <person name="Labutti K."/>
            <person name="Zhao Z."/>
            <person name="Chiniquy J."/>
            <person name="Barry K."/>
            <person name="Brewer H.M."/>
            <person name="Purvine S.O."/>
            <person name="Wright A.T."/>
            <person name="Boxma B."/>
            <person name="Van Alen T."/>
            <person name="Hackstein J.H."/>
            <person name="Baker S.E."/>
            <person name="Grigoriev I.V."/>
            <person name="O'Malley M.A."/>
        </authorList>
    </citation>
    <scope>NUCLEOTIDE SEQUENCE [LARGE SCALE GENOMIC DNA]</scope>
    <source>
        <strain evidence="2">finn</strain>
    </source>
</reference>
<organism evidence="1 2">
    <name type="scientific">Piromyces finnis</name>
    <dbReference type="NCBI Taxonomy" id="1754191"/>
    <lineage>
        <taxon>Eukaryota</taxon>
        <taxon>Fungi</taxon>
        <taxon>Fungi incertae sedis</taxon>
        <taxon>Chytridiomycota</taxon>
        <taxon>Chytridiomycota incertae sedis</taxon>
        <taxon>Neocallimastigomycetes</taxon>
        <taxon>Neocallimastigales</taxon>
        <taxon>Neocallimastigaceae</taxon>
        <taxon>Piromyces</taxon>
    </lineage>
</organism>
<dbReference type="AlphaFoldDB" id="A0A1Y1VG73"/>
<proteinExistence type="predicted"/>
<dbReference type="EMBL" id="MCFH01000010">
    <property type="protein sequence ID" value="ORX54839.1"/>
    <property type="molecule type" value="Genomic_DNA"/>
</dbReference>